<name>A0A7Z0CHY0_9MICO</name>
<evidence type="ECO:0000256" key="3">
    <source>
        <dbReference type="ARBA" id="ARBA00012560"/>
    </source>
</evidence>
<evidence type="ECO:0000259" key="11">
    <source>
        <dbReference type="Pfam" id="PF21226"/>
    </source>
</evidence>
<evidence type="ECO:0000313" key="13">
    <source>
        <dbReference type="Proteomes" id="UP000547973"/>
    </source>
</evidence>
<evidence type="ECO:0000256" key="2">
    <source>
        <dbReference type="ARBA" id="ARBA00005684"/>
    </source>
</evidence>
<dbReference type="PANTHER" id="PTHR32438">
    <property type="entry name" value="4-ALPHA-GLUCANOTRANSFERASE DPE1, CHLOROPLASTIC/AMYLOPLASTIC"/>
    <property type="match status" value="1"/>
</dbReference>
<evidence type="ECO:0000313" key="12">
    <source>
        <dbReference type="EMBL" id="NYI41971.1"/>
    </source>
</evidence>
<gene>
    <name evidence="12" type="ORF">BKA03_002090</name>
</gene>
<dbReference type="Gene3D" id="3.20.20.80">
    <property type="entry name" value="Glycosidases"/>
    <property type="match status" value="1"/>
</dbReference>
<protein>
    <recommendedName>
        <fullName evidence="4 10">4-alpha-glucanotransferase</fullName>
        <ecNumber evidence="3 10">2.4.1.25</ecNumber>
    </recommendedName>
    <alternativeName>
        <fullName evidence="8 10">Amylomaltase</fullName>
    </alternativeName>
    <alternativeName>
        <fullName evidence="9 10">Disproportionating enzyme</fullName>
    </alternativeName>
</protein>
<accession>A0A7Z0CHY0</accession>
<dbReference type="AlphaFoldDB" id="A0A7Z0CHY0"/>
<dbReference type="EC" id="2.4.1.25" evidence="3 10"/>
<evidence type="ECO:0000256" key="1">
    <source>
        <dbReference type="ARBA" id="ARBA00000439"/>
    </source>
</evidence>
<dbReference type="NCBIfam" id="TIGR00217">
    <property type="entry name" value="malQ"/>
    <property type="match status" value="1"/>
</dbReference>
<comment type="caution">
    <text evidence="12">The sequence shown here is derived from an EMBL/GenBank/DDBJ whole genome shotgun (WGS) entry which is preliminary data.</text>
</comment>
<reference evidence="12 13" key="1">
    <citation type="submission" date="2020-07" db="EMBL/GenBank/DDBJ databases">
        <title>Sequencing the genomes of 1000 actinobacteria strains.</title>
        <authorList>
            <person name="Klenk H.-P."/>
        </authorList>
    </citation>
    <scope>NUCLEOTIDE SEQUENCE [LARGE SCALE GENOMIC DNA]</scope>
    <source>
        <strain evidence="12 13">DSM 19970</strain>
    </source>
</reference>
<dbReference type="PANTHER" id="PTHR32438:SF5">
    <property type="entry name" value="4-ALPHA-GLUCANOTRANSFERASE DPE1, CHLOROPLASTIC_AMYLOPLASTIC"/>
    <property type="match status" value="1"/>
</dbReference>
<proteinExistence type="inferred from homology"/>
<comment type="catalytic activity">
    <reaction evidence="1 10">
        <text>Transfers a segment of a (1-&gt;4)-alpha-D-glucan to a new position in an acceptor, which may be glucose or a (1-&gt;4)-alpha-D-glucan.</text>
        <dbReference type="EC" id="2.4.1.25"/>
    </reaction>
</comment>
<keyword evidence="7 10" id="KW-0119">Carbohydrate metabolism</keyword>
<keyword evidence="13" id="KW-1185">Reference proteome</keyword>
<dbReference type="EMBL" id="JACBZO010000001">
    <property type="protein sequence ID" value="NYI41971.1"/>
    <property type="molecule type" value="Genomic_DNA"/>
</dbReference>
<evidence type="ECO:0000256" key="4">
    <source>
        <dbReference type="ARBA" id="ARBA00020295"/>
    </source>
</evidence>
<evidence type="ECO:0000256" key="5">
    <source>
        <dbReference type="ARBA" id="ARBA00022676"/>
    </source>
</evidence>
<dbReference type="InterPro" id="IPR048458">
    <property type="entry name" value="MalQ_N"/>
</dbReference>
<dbReference type="InterPro" id="IPR003385">
    <property type="entry name" value="Glyco_hydro_77"/>
</dbReference>
<sequence>MTEVLNDAVPSETLQMLARACGVATDVHLIDGTHVRCSRAAIVAALEAMGIGADTDEACRASLHELEDYVWKRIVPPVTVVRQGQTRDIPIHVPDGSQVTASLRLEFGGNVKLEQADVYTQPRDVGGAPVGRAMFRVPGDLPLGWHVVEVTFPGRRGRGYVVVTPEALQLPQAVTARRPWGFMTQLYSLRSRRSWGIGDLGDLADLCALSKIRAGADFVLINPLHANEAVPPLSPSPYLPSSRRFLAPMYIRVEDIPEVAYVPSQQRAVIEWESERPSRHNDTDDLLDRDESWRAKLSALEQVFLAPRSPGREAQFEAFCVSQGKALEDYATWATISEAHAEGSWPEELSTPSSPAVAAWREEHSDRVLFHAWMQWIADEQASHAQATAVQAGMAIGVITDLAVGVHPSGADAWSLHRVLALGMSVGAPPDAFNPQGQNWSQPPWQPRALEASAYLPFRDVVRAAVQHSGAVRVDHILGLFRQWWIPLGHGASDGTYVQFDFESLIGILVLEAHRAGALVIGEDLGTVEPWVREYLKSRGVLGTSVMWFERTDGGGFTPPEHYRRETLATVTTHDLPTTAMMLAGTQVELRAGLGLLTDVEAAQAEARRDLDSLKRLLLDRHLMIPDYEDEDVIAATHRLVLSAPSLLTGVALTDAVGDMRAQNVPGTFQEYPNWDIPLTDRNGVPVLLDDLFDHPRMQRLVAAIRGARA</sequence>
<dbReference type="Proteomes" id="UP000547973">
    <property type="component" value="Unassembled WGS sequence"/>
</dbReference>
<organism evidence="12 13">
    <name type="scientific">Demequina lutea</name>
    <dbReference type="NCBI Taxonomy" id="431489"/>
    <lineage>
        <taxon>Bacteria</taxon>
        <taxon>Bacillati</taxon>
        <taxon>Actinomycetota</taxon>
        <taxon>Actinomycetes</taxon>
        <taxon>Micrococcales</taxon>
        <taxon>Demequinaceae</taxon>
        <taxon>Demequina</taxon>
    </lineage>
</organism>
<evidence type="ECO:0000256" key="6">
    <source>
        <dbReference type="ARBA" id="ARBA00022679"/>
    </source>
</evidence>
<keyword evidence="5 10" id="KW-0328">Glycosyltransferase</keyword>
<evidence type="ECO:0000256" key="10">
    <source>
        <dbReference type="RuleBase" id="RU361207"/>
    </source>
</evidence>
<comment type="similarity">
    <text evidence="2 10">Belongs to the disproportionating enzyme family.</text>
</comment>
<dbReference type="OrthoDB" id="9811841at2"/>
<dbReference type="InterPro" id="IPR017853">
    <property type="entry name" value="GH"/>
</dbReference>
<dbReference type="Pfam" id="PF02446">
    <property type="entry name" value="Glyco_hydro_77"/>
    <property type="match status" value="1"/>
</dbReference>
<evidence type="ECO:0000256" key="7">
    <source>
        <dbReference type="ARBA" id="ARBA00023277"/>
    </source>
</evidence>
<keyword evidence="6 10" id="KW-0808">Transferase</keyword>
<dbReference type="SUPFAM" id="SSF51445">
    <property type="entry name" value="(Trans)glycosidases"/>
    <property type="match status" value="1"/>
</dbReference>
<evidence type="ECO:0000256" key="9">
    <source>
        <dbReference type="ARBA" id="ARBA00031501"/>
    </source>
</evidence>
<evidence type="ECO:0000256" key="8">
    <source>
        <dbReference type="ARBA" id="ARBA00031423"/>
    </source>
</evidence>
<dbReference type="Pfam" id="PF21226">
    <property type="entry name" value="MalQ_N"/>
    <property type="match status" value="1"/>
</dbReference>
<dbReference type="RefSeq" id="WP_062076019.1">
    <property type="nucleotide sequence ID" value="NZ_BBRC01000015.1"/>
</dbReference>
<dbReference type="GO" id="GO:0004134">
    <property type="term" value="F:4-alpha-glucanotransferase activity"/>
    <property type="evidence" value="ECO:0007669"/>
    <property type="project" value="UniProtKB-EC"/>
</dbReference>
<dbReference type="GO" id="GO:0005975">
    <property type="term" value="P:carbohydrate metabolic process"/>
    <property type="evidence" value="ECO:0007669"/>
    <property type="project" value="InterPro"/>
</dbReference>
<feature type="domain" description="MalQ N-terminal beta-sandwich" evidence="11">
    <location>
        <begin position="75"/>
        <end position="165"/>
    </location>
</feature>